<evidence type="ECO:0000259" key="3">
    <source>
        <dbReference type="Pfam" id="PF26078"/>
    </source>
</evidence>
<dbReference type="InterPro" id="IPR058530">
    <property type="entry name" value="Baseplate_J-like_C"/>
</dbReference>
<dbReference type="InterPro" id="IPR052399">
    <property type="entry name" value="Phage_Baseplate_Assmbl_Protein"/>
</dbReference>
<feature type="domain" description="Baseplate J-like C-terminal" evidence="4">
    <location>
        <begin position="273"/>
        <end position="362"/>
    </location>
</feature>
<dbReference type="PANTHER" id="PTHR37829:SF3">
    <property type="entry name" value="PROTEIN JAYE-RELATED"/>
    <property type="match status" value="1"/>
</dbReference>
<evidence type="ECO:0000259" key="4">
    <source>
        <dbReference type="Pfam" id="PF26079"/>
    </source>
</evidence>
<dbReference type="InterPro" id="IPR006949">
    <property type="entry name" value="Barrel_Baseplate_J-like"/>
</dbReference>
<evidence type="ECO:0000259" key="2">
    <source>
        <dbReference type="Pfam" id="PF04865"/>
    </source>
</evidence>
<dbReference type="Pfam" id="PF26079">
    <property type="entry name" value="Baseplate_J_C"/>
    <property type="match status" value="1"/>
</dbReference>
<dbReference type="PANTHER" id="PTHR37829">
    <property type="entry name" value="PHAGE-LIKE ELEMENT PBSX PROTEIN XKDT"/>
    <property type="match status" value="1"/>
</dbReference>
<accession>A0A8S5RUN1</accession>
<name>A0A8S5RUN1_9CAUD</name>
<evidence type="ECO:0000313" key="5">
    <source>
        <dbReference type="EMBL" id="DAF42486.1"/>
    </source>
</evidence>
<dbReference type="Pfam" id="PF04865">
    <property type="entry name" value="Baseplate_J"/>
    <property type="match status" value="1"/>
</dbReference>
<organism evidence="5">
    <name type="scientific">Siphoviridae sp. ctLeG9</name>
    <dbReference type="NCBI Taxonomy" id="2827848"/>
    <lineage>
        <taxon>Viruses</taxon>
        <taxon>Duplodnaviria</taxon>
        <taxon>Heunggongvirae</taxon>
        <taxon>Uroviricota</taxon>
        <taxon>Caudoviricetes</taxon>
    </lineage>
</organism>
<dbReference type="EMBL" id="BK032495">
    <property type="protein sequence ID" value="DAF42486.1"/>
    <property type="molecule type" value="Genomic_DNA"/>
</dbReference>
<dbReference type="InterPro" id="IPR058531">
    <property type="entry name" value="Baseplate_J_M"/>
</dbReference>
<reference evidence="5" key="1">
    <citation type="journal article" date="2021" name="Proc. Natl. Acad. Sci. U.S.A.">
        <title>A Catalog of Tens of Thousands of Viruses from Human Metagenomes Reveals Hidden Associations with Chronic Diseases.</title>
        <authorList>
            <person name="Tisza M.J."/>
            <person name="Buck C.B."/>
        </authorList>
    </citation>
    <scope>NUCLEOTIDE SEQUENCE</scope>
    <source>
        <strain evidence="5">CtLeG9</strain>
    </source>
</reference>
<comment type="similarity">
    <text evidence="1">Belongs to the Mu gp47/PBSX XkdT family.</text>
</comment>
<feature type="domain" description="Baseplate protein J-like barrel" evidence="2">
    <location>
        <begin position="92"/>
        <end position="171"/>
    </location>
</feature>
<evidence type="ECO:0000256" key="1">
    <source>
        <dbReference type="ARBA" id="ARBA00038087"/>
    </source>
</evidence>
<proteinExistence type="inferred from homology"/>
<dbReference type="Pfam" id="PF26078">
    <property type="entry name" value="Baseplate_J_M"/>
    <property type="match status" value="1"/>
</dbReference>
<feature type="domain" description="Baseplate J-like central" evidence="3">
    <location>
        <begin position="195"/>
        <end position="253"/>
    </location>
</feature>
<sequence length="363" mass="38974">MPYEIESLAELNRRLSAELPLTGSTQVMRRNLYTPFARALAGAVHGLHGHIDWRVRQMFPQTCDDDVLEMLHAPLWLDEGRLPAVAAVGKGTIKGNSGTAIPQGTLLNRSDGAVFIVKAGVTIPESGKISVDIVAETAGAAGNTAAGEKLTIVNTISGVEGTVETAGISGGSDIESIDSLRERIIESRKNGKDVGRTTDWARWAREVPGVTRAWAVPLLGGIGTVTVYFMRDGDADPYPNEEAQKAVQLHLEKTGLPFGEIIATAPKKRVLNMEIQIKPDSPENRKSAEAKIRALIARHAAPVQYDSDGYVPQPAAGITIPLTHFAEAISTAPGEYDHLLRSPNSNVICNVGELLELGKITWL</sequence>
<protein>
    <submittedName>
        <fullName evidence="5">Baseplate J like protein</fullName>
    </submittedName>
</protein>